<reference evidence="2 3" key="1">
    <citation type="submission" date="2020-04" db="EMBL/GenBank/DDBJ databases">
        <title>Ramlibacter sp. G-1-2-2 isolated from soil.</title>
        <authorList>
            <person name="Dahal R.H."/>
        </authorList>
    </citation>
    <scope>NUCLEOTIDE SEQUENCE [LARGE SCALE GENOMIC DNA]</scope>
    <source>
        <strain evidence="2 3">G-1-2-2</strain>
    </source>
</reference>
<gene>
    <name evidence="2" type="ORF">HHL11_32050</name>
</gene>
<evidence type="ECO:0000256" key="1">
    <source>
        <dbReference type="SAM" id="MobiDB-lite"/>
    </source>
</evidence>
<evidence type="ECO:0000313" key="2">
    <source>
        <dbReference type="EMBL" id="NML48423.1"/>
    </source>
</evidence>
<evidence type="ECO:0000313" key="3">
    <source>
        <dbReference type="Proteomes" id="UP000541185"/>
    </source>
</evidence>
<proteinExistence type="predicted"/>
<dbReference type="RefSeq" id="WP_169422763.1">
    <property type="nucleotide sequence ID" value="NZ_JABBFX010000005.1"/>
</dbReference>
<keyword evidence="3" id="KW-1185">Reference proteome</keyword>
<feature type="region of interest" description="Disordered" evidence="1">
    <location>
        <begin position="130"/>
        <end position="165"/>
    </location>
</feature>
<name>A0A848HIU2_9BURK</name>
<dbReference type="Proteomes" id="UP000541185">
    <property type="component" value="Unassembled WGS sequence"/>
</dbReference>
<dbReference type="AlphaFoldDB" id="A0A848HIU2"/>
<feature type="compositionally biased region" description="Polar residues" evidence="1">
    <location>
        <begin position="12"/>
        <end position="32"/>
    </location>
</feature>
<organism evidence="2 3">
    <name type="scientific">Ramlibacter agri</name>
    <dbReference type="NCBI Taxonomy" id="2728837"/>
    <lineage>
        <taxon>Bacteria</taxon>
        <taxon>Pseudomonadati</taxon>
        <taxon>Pseudomonadota</taxon>
        <taxon>Betaproteobacteria</taxon>
        <taxon>Burkholderiales</taxon>
        <taxon>Comamonadaceae</taxon>
        <taxon>Ramlibacter</taxon>
    </lineage>
</organism>
<protein>
    <submittedName>
        <fullName evidence="2">Uncharacterized protein</fullName>
    </submittedName>
</protein>
<sequence length="206" mass="22397">MGLLAFFRRSGTPASKASESPTSAGPESSTSRGSRKDLLRLVLRDSLFRNGIPAAWLTAEVLRAARQGQQTGLHMRLVLRHADPRLPLHAVALERDLLARLRALDPSADTWFSGFSWSFAFADHVGREPLPHPSTWTAPPPERAQPSKAARETRPGADVIEGPVVIQRKSEDARADLERLLALRDDDLRRQVGGDGAFAATSPGGL</sequence>
<feature type="region of interest" description="Disordered" evidence="1">
    <location>
        <begin position="8"/>
        <end position="32"/>
    </location>
</feature>
<comment type="caution">
    <text evidence="2">The sequence shown here is derived from an EMBL/GenBank/DDBJ whole genome shotgun (WGS) entry which is preliminary data.</text>
</comment>
<accession>A0A848HIU2</accession>
<dbReference type="EMBL" id="JABBFX010000005">
    <property type="protein sequence ID" value="NML48423.1"/>
    <property type="molecule type" value="Genomic_DNA"/>
</dbReference>